<dbReference type="Proteomes" id="UP000051012">
    <property type="component" value="Unassembled WGS sequence"/>
</dbReference>
<evidence type="ECO:0000313" key="2">
    <source>
        <dbReference type="Proteomes" id="UP000051012"/>
    </source>
</evidence>
<proteinExistence type="predicted"/>
<organism evidence="1 2">
    <name type="scientific">candidate division TA06 bacterium DG_78</name>
    <dbReference type="NCBI Taxonomy" id="1703772"/>
    <lineage>
        <taxon>Bacteria</taxon>
        <taxon>Bacteria division TA06</taxon>
    </lineage>
</organism>
<sequence length="1074" mass="122682">MSFLLLIILFGQFTSPYETRVFLDADGQFLIYTRYYQDNLISIDSIRSVDDYLDTGLQARNLNLLLEELKKDMLQEGGYASKGLFGTFEIPLPRGGFSDFMGETGKLDVGGYVKITLGGSETFVSNVPGESQPSLLPELEMKQEMAISLDGQVGDRMRVYLDHNSERINESQNKITVTYMGREDDIIQEVEGGDTQLDIPATNYTGDIPSHSGLFGIKSTAKLGPLDLVAIASNEQTQTQEIEIEGSIQATYDTLWAKYYERRRFFWLGTTDSIDMQTLEVYVDDNNAQNNNQGITYYGEAFLDTTDDNVPDDTSNPTNYKEGHFTYKLEGSVDFYRYIPGANIIELNYKLSDGYVLGVKYTKYVNGQPVQIGKLENDTIHLKLICPEQVDTLSYTWQYERKNYYQVVSPGSRLDSLRIYYVPSGGQHKDKQGSAPYLELLGLDTQPKDGKVDENRVWFPSRGLLIFPEDQPFASENLDDPDPEIYTNPYMQTKGKYYIYKKTVEAKPVYTLPDNIVRVWVYIDDILQDSITDYHVDYDEGILEFKKPIAPTSKVRIKTEYAPFFSAAQKSLVGVRGSLRPFGDALLGSSFFYRTESYPAEHIRLREEPFNRMVWEVDFRIPQKLPFLTNFVDALPLVETETESKLDLNFETAYSFSDLNSSGEVWLDDLESTTILTNDVSISKSSWVLCSKPVAMDTSYFALDRLIWYNPQDQDRLQASDIYVDPIDPNEIADVLKIIYTPRINSDTSFAGLTQYMFSENLDENENLEIIIKGDGGRVHVDVAQEIDEDQLRRDKNGNLIGFGTLEDEDQNPANGIWTELDEDTGLDGIFGADTANVTGDDGNDDYKEKDYTGGINGTEGNRLWDTEDIDHNGIRNNENRYYSYSVHLDSTKFLVQEAGLHNGWKLFRISIKDSLLWDTVINQPDWHNIKYIRIWFDEFTNTETLFVYKLGTTGSRWKNYGIEGDKTAPDSTEIFTITPVNTKTHPYYKPPYPTEKDPLTGETKSEGGLELRIENVKEGHTCIAHRRTDDYEDYRSYDTLTFYIHAHFNPMIAVRIGSDSANYYEYRTEYESS</sequence>
<dbReference type="AlphaFoldDB" id="A0A0S7YBF9"/>
<evidence type="ECO:0000313" key="1">
    <source>
        <dbReference type="EMBL" id="KPJ71990.1"/>
    </source>
</evidence>
<feature type="non-terminal residue" evidence="1">
    <location>
        <position position="1074"/>
    </location>
</feature>
<evidence type="ECO:0008006" key="3">
    <source>
        <dbReference type="Google" id="ProtNLM"/>
    </source>
</evidence>
<dbReference type="EMBL" id="LJNI01000108">
    <property type="protein sequence ID" value="KPJ71990.1"/>
    <property type="molecule type" value="Genomic_DNA"/>
</dbReference>
<protein>
    <recommendedName>
        <fullName evidence="3">Gliding motility protein SprA N-terminal domain-containing protein</fullName>
    </recommendedName>
</protein>
<name>A0A0S7YBF9_UNCT6</name>
<gene>
    <name evidence="1" type="ORF">AMJ52_07820</name>
</gene>
<accession>A0A0S7YBF9</accession>
<reference evidence="1 2" key="1">
    <citation type="journal article" date="2015" name="Microbiome">
        <title>Genomic resolution of linkages in carbon, nitrogen, and sulfur cycling among widespread estuary sediment bacteria.</title>
        <authorList>
            <person name="Baker B.J."/>
            <person name="Lazar C.S."/>
            <person name="Teske A.P."/>
            <person name="Dick G.J."/>
        </authorList>
    </citation>
    <scope>NUCLEOTIDE SEQUENCE [LARGE SCALE GENOMIC DNA]</scope>
    <source>
        <strain evidence="1">DG_78</strain>
    </source>
</reference>
<comment type="caution">
    <text evidence="1">The sequence shown here is derived from an EMBL/GenBank/DDBJ whole genome shotgun (WGS) entry which is preliminary data.</text>
</comment>